<gene>
    <name evidence="1" type="ORF">AKO1_009115</name>
</gene>
<sequence length="64" mass="7256">MSEGDKTPQQISLSAVDDINIVTSIIDKGYQKICNDVEMCHWKASGDFENEEIQENNPSKQHMD</sequence>
<dbReference type="AlphaFoldDB" id="A0AAW2ZLW2"/>
<organism evidence="1 2">
    <name type="scientific">Acrasis kona</name>
    <dbReference type="NCBI Taxonomy" id="1008807"/>
    <lineage>
        <taxon>Eukaryota</taxon>
        <taxon>Discoba</taxon>
        <taxon>Heterolobosea</taxon>
        <taxon>Tetramitia</taxon>
        <taxon>Eutetramitia</taxon>
        <taxon>Acrasidae</taxon>
        <taxon>Acrasis</taxon>
    </lineage>
</organism>
<evidence type="ECO:0000313" key="2">
    <source>
        <dbReference type="Proteomes" id="UP001431209"/>
    </source>
</evidence>
<dbReference type="EMBL" id="JAOPGA020001587">
    <property type="protein sequence ID" value="KAL0489674.1"/>
    <property type="molecule type" value="Genomic_DNA"/>
</dbReference>
<evidence type="ECO:0000313" key="1">
    <source>
        <dbReference type="EMBL" id="KAL0489674.1"/>
    </source>
</evidence>
<comment type="caution">
    <text evidence="1">The sequence shown here is derived from an EMBL/GenBank/DDBJ whole genome shotgun (WGS) entry which is preliminary data.</text>
</comment>
<name>A0AAW2ZLW2_9EUKA</name>
<dbReference type="Proteomes" id="UP001431209">
    <property type="component" value="Unassembled WGS sequence"/>
</dbReference>
<proteinExistence type="predicted"/>
<protein>
    <submittedName>
        <fullName evidence="1">Imidazole glycerol phosphate synthase subunit HisH</fullName>
    </submittedName>
</protein>
<accession>A0AAW2ZLW2</accession>
<keyword evidence="2" id="KW-1185">Reference proteome</keyword>
<reference evidence="1 2" key="1">
    <citation type="submission" date="2024-03" db="EMBL/GenBank/DDBJ databases">
        <title>The Acrasis kona genome and developmental transcriptomes reveal deep origins of eukaryotic multicellular pathways.</title>
        <authorList>
            <person name="Sheikh S."/>
            <person name="Fu C.-J."/>
            <person name="Brown M.W."/>
            <person name="Baldauf S.L."/>
        </authorList>
    </citation>
    <scope>NUCLEOTIDE SEQUENCE [LARGE SCALE GENOMIC DNA]</scope>
    <source>
        <strain evidence="1 2">ATCC MYA-3509</strain>
    </source>
</reference>